<feature type="domain" description="Fibronectin type-III" evidence="12">
    <location>
        <begin position="1626"/>
        <end position="1711"/>
    </location>
</feature>
<dbReference type="InterPro" id="IPR055372">
    <property type="entry name" value="CBM96"/>
</dbReference>
<feature type="domain" description="SLH" evidence="13">
    <location>
        <begin position="2069"/>
        <end position="2126"/>
    </location>
</feature>
<evidence type="ECO:0000256" key="9">
    <source>
        <dbReference type="ARBA" id="ARBA00023295"/>
    </source>
</evidence>
<evidence type="ECO:0000256" key="11">
    <source>
        <dbReference type="RuleBase" id="RU361174"/>
    </source>
</evidence>
<feature type="domain" description="SLH" evidence="13">
    <location>
        <begin position="1944"/>
        <end position="2007"/>
    </location>
</feature>
<keyword evidence="10 11" id="KW-0624">Polysaccharide degradation</keyword>
<dbReference type="InterPro" id="IPR003961">
    <property type="entry name" value="FN3_dom"/>
</dbReference>
<keyword evidence="6" id="KW-0732">Signal</keyword>
<feature type="domain" description="GH10" evidence="14">
    <location>
        <begin position="284"/>
        <end position="584"/>
    </location>
</feature>
<dbReference type="InterPro" id="IPR036116">
    <property type="entry name" value="FN3_sf"/>
</dbReference>
<dbReference type="InterPro" id="IPR001119">
    <property type="entry name" value="SLH_dom"/>
</dbReference>
<dbReference type="Proteomes" id="UP000653578">
    <property type="component" value="Unassembled WGS sequence"/>
</dbReference>
<dbReference type="SUPFAM" id="SSF51445">
    <property type="entry name" value="(Trans)glycosidases"/>
    <property type="match status" value="1"/>
</dbReference>
<evidence type="ECO:0000256" key="5">
    <source>
        <dbReference type="ARBA" id="ARBA00022651"/>
    </source>
</evidence>
<keyword evidence="9 11" id="KW-0326">Glycosidase</keyword>
<dbReference type="PANTHER" id="PTHR31490">
    <property type="entry name" value="GLYCOSYL HYDROLASE"/>
    <property type="match status" value="1"/>
</dbReference>
<dbReference type="EC" id="3.2.1.8" evidence="11"/>
<evidence type="ECO:0000256" key="7">
    <source>
        <dbReference type="ARBA" id="ARBA00022801"/>
    </source>
</evidence>
<feature type="domain" description="Fibronectin type-III" evidence="12">
    <location>
        <begin position="961"/>
        <end position="1048"/>
    </location>
</feature>
<proteinExistence type="inferred from homology"/>
<feature type="domain" description="Fibronectin type-III" evidence="12">
    <location>
        <begin position="671"/>
        <end position="760"/>
    </location>
</feature>
<evidence type="ECO:0000259" key="14">
    <source>
        <dbReference type="PROSITE" id="PS51760"/>
    </source>
</evidence>
<comment type="caution">
    <text evidence="15">The sequence shown here is derived from an EMBL/GenBank/DDBJ whole genome shotgun (WGS) entry which is preliminary data.</text>
</comment>
<comment type="catalytic activity">
    <reaction evidence="1 11">
        <text>Endohydrolysis of (1-&gt;4)-beta-D-xylosidic linkages in xylans.</text>
        <dbReference type="EC" id="3.2.1.8"/>
    </reaction>
</comment>
<keyword evidence="16" id="KW-1185">Reference proteome</keyword>
<dbReference type="SMART" id="SM00060">
    <property type="entry name" value="FN3"/>
    <property type="match status" value="8"/>
</dbReference>
<comment type="subcellular location">
    <subcellularLocation>
        <location evidence="2">Secreted</location>
    </subcellularLocation>
</comment>
<dbReference type="PROSITE" id="PS50853">
    <property type="entry name" value="FN3"/>
    <property type="match status" value="8"/>
</dbReference>
<dbReference type="EMBL" id="WHNY01000074">
    <property type="protein sequence ID" value="NOU67670.1"/>
    <property type="molecule type" value="Genomic_DNA"/>
</dbReference>
<evidence type="ECO:0000256" key="10">
    <source>
        <dbReference type="ARBA" id="ARBA00023326"/>
    </source>
</evidence>
<dbReference type="SUPFAM" id="SSF49265">
    <property type="entry name" value="Fibronectin type III"/>
    <property type="match status" value="5"/>
</dbReference>
<dbReference type="Pfam" id="PF00041">
    <property type="entry name" value="fn3"/>
    <property type="match status" value="6"/>
</dbReference>
<protein>
    <recommendedName>
        <fullName evidence="11">Beta-xylanase</fullName>
        <ecNumber evidence="11">3.2.1.8</ecNumber>
    </recommendedName>
</protein>
<feature type="domain" description="SLH" evidence="13">
    <location>
        <begin position="2008"/>
        <end position="2066"/>
    </location>
</feature>
<accession>A0ABX1XII5</accession>
<sequence length="2126" mass="229146">MLETRPSEAGKTLAQVGPLLWIMDVNKGRKRLMMMRMGKMGRLLALLLIGAMLVVPFQPNMSMAQALTEEELAALPGSEVLISDLKQQGAALNPEAALYGTVANSTVEGQAFTEALRFATNVQPASTYLLQYVLPIEASIEKDDVILATFYARTLRSTVETAEGTVALVMEKRGNFEKSITETLTVPTQWKKFLVPIKAALLMEANTPQIAFRLGYKPQEIEIANLKVVNYKKAVTFDGLPSTPVIYEGMEEDAPWRAEANERIEQIRKGDMQVEVKDADGHPIQGAAVQVKMTKHDFKFGTAVNSTMINGTDANAETYRTKLKENFNSVVMENEMKWQWWEQDRSRTVNLYNWLGSNGFDIRGHALLWDGSTRLPADIPGLVSNKTALEKRIQDHFHELAGLFRGRLYNWDVLNEPVLNSMIRSTYTDQGALMANWFKMAKEADSASKLYVNETQILGVDAPVIANFSGILQSMKDNGAPIDGIGIQAHFGSTPVSPMAFYNQLTHFTQYAPDIAITEFDVNSPKEDIQGKFTRDILLASFSHPNVKSFTMWGFWDGAHWQNNAPLFRSDWTLKPSGEQWRNLIYGTWWTNEMGTTDANGQFQTRGFYGDYDIIVTRGGVSQTVKASLLQGQDHKVSVVWGAPSQGGTTKPFVPVSLPAQNTDITAPIWPYGSTFGASNTSPTSVSLTWPRAHDNLAISGYRVYKDGEFVKQVPANVTSYDITGLTPGHSYSFTVQALDAQGNTSVISQPIKTSTTSGVDSELPGWNKGSAIEVADLGQTGAQLSWPNGVDNDGADGYRIYVNGQIWADVSGTSYALVGLDPNKLYTIRVESKDSDGNLSVGGPIVTFRTLGVEDTTAPTWDLAASLNASDVTTTGLQLNWNTAQDSGGVTAYRVFQDGKQVVTLPALAKSFTITGLTPNTTHVFRVEAGDGKDNWSITGPWLSVKTQAGPDEVRPTWPANRSLTYSGLADHGVNLNWTTAFDQIGVTGYKIFANNTLLATVAGNIQTFAVTNLTAGTAYTFRVEAEDAAGNRSTNGPAVSVTTYQGVVRKSTVIYPSADAFIQAPSTLGEAGTTNNLDYLRFKNAGGVSGSDANKNTGNNRRAYLKFPLTSVTGNVYDASLNLYVFAVQTANMDISMDLYNTGDNWREVSDAGGASINWQNKPVDGSLIGSTIVRNAGYWKKFNVTSQAAAEKSGDGTISFKLQNDSWLDQNVDFYSKEATGANVAFRPYLTLGTEELPTDTTAPTWTGANLAVTQVAPHTATLTWPSAQDLSGINRYKVYQNGTAIATVASDVYSYQVNGLTPATAYTFKVEAVDIALESTNGPSASFTTPAVDTVSPLWPTSAGLTAQNVGRKALNLHWSAAEDNYGVMAYDVYQGAALLGTVTDTTYAVTALTPGTTYSFHVVARDAAGNTVSSPVLSSATLAGDVTLPTWSIGSKLDPTLISASGLQLNWPVAVDDSGVTSYRIEQGDSMIIEVSKDIRSYFINGLQAQTAYMFKVRAVDEAVNVSEPLQVYESTMIADTITPQWPTGSRITSTRVGNQITLEWDAAVDNVGIMQYNLYRNGGFAASVAGATSIVLQDPEAAVYKVEAQDFLGNTTVFGPSTNDPQIPVPTDTTAPGWPAESALTEGAVTSNSVQLSWSQAIDRVGVTQYKLLMNGNVVTTTPNTTWQVTGLSADTAYDFKVEAADAAGNWSTSGPSLSIRTQAVPAPTGPSTGTGMQAEPEKPTITVSNGEAKITFPATSVTTKDGKATASINKTTLEEAFKKMDAQAGGTSSKVTLQVPQVAGANSYALELPTEYLTQQASKHGLEISTVLGTVVLPSNMFANNAAAARQSTLTINISIDKLPAQTDLKGKTGAVVDLQFTASGQPVKFENKDAIVSVSIPYVLSAEEKAHPEFLNVWYVNAQGEAQLVPTGSYNAATGMIQFSTNHFSRYAVSYNKPAFQDLASTTWAQKAIETLAAKGIIQGVTAQAFNPTATITRADFTKLLVETFGLQAASEAHFTDVQKGAYYEKAIGIANKLGIANGVDDQHFNPQANISRQDMFVMITRALAQVNPSLPTANRASEFADGADIAPYAVQSINSLVQQGLVEGNAGKVNPLGNTTRAETAVMLYRLFQFIYQ</sequence>
<reference evidence="15 16" key="1">
    <citation type="submission" date="2019-10" db="EMBL/GenBank/DDBJ databases">
        <title>Description of Paenibacillus humi sp. nov.</title>
        <authorList>
            <person name="Carlier A."/>
            <person name="Qi S."/>
        </authorList>
    </citation>
    <scope>NUCLEOTIDE SEQUENCE [LARGE SCALE GENOMIC DNA]</scope>
    <source>
        <strain evidence="15 16">LMG 31461</strain>
    </source>
</reference>
<evidence type="ECO:0000313" key="15">
    <source>
        <dbReference type="EMBL" id="NOU67670.1"/>
    </source>
</evidence>
<dbReference type="InterPro" id="IPR044846">
    <property type="entry name" value="GH10"/>
</dbReference>
<feature type="domain" description="Fibronectin type-III" evidence="12">
    <location>
        <begin position="864"/>
        <end position="951"/>
    </location>
</feature>
<evidence type="ECO:0000256" key="1">
    <source>
        <dbReference type="ARBA" id="ARBA00000681"/>
    </source>
</evidence>
<evidence type="ECO:0000259" key="12">
    <source>
        <dbReference type="PROSITE" id="PS50853"/>
    </source>
</evidence>
<dbReference type="Pfam" id="PF24517">
    <property type="entry name" value="CBM96"/>
    <property type="match status" value="1"/>
</dbReference>
<keyword evidence="7 11" id="KW-0378">Hydrolase</keyword>
<evidence type="ECO:0000313" key="16">
    <source>
        <dbReference type="Proteomes" id="UP000653578"/>
    </source>
</evidence>
<keyword evidence="4" id="KW-0964">Secreted</keyword>
<evidence type="ECO:0000256" key="8">
    <source>
        <dbReference type="ARBA" id="ARBA00023277"/>
    </source>
</evidence>
<keyword evidence="5" id="KW-0858">Xylan degradation</keyword>
<evidence type="ECO:0000259" key="13">
    <source>
        <dbReference type="PROSITE" id="PS51272"/>
    </source>
</evidence>
<evidence type="ECO:0000256" key="3">
    <source>
        <dbReference type="ARBA" id="ARBA00007495"/>
    </source>
</evidence>
<dbReference type="Gene3D" id="3.20.20.80">
    <property type="entry name" value="Glycosidases"/>
    <property type="match status" value="1"/>
</dbReference>
<feature type="domain" description="Fibronectin type-III" evidence="12">
    <location>
        <begin position="1438"/>
        <end position="1526"/>
    </location>
</feature>
<dbReference type="PRINTS" id="PR00134">
    <property type="entry name" value="GLHYDRLASE10"/>
</dbReference>
<feature type="domain" description="Fibronectin type-III" evidence="12">
    <location>
        <begin position="1250"/>
        <end position="1336"/>
    </location>
</feature>
<dbReference type="PANTHER" id="PTHR31490:SF88">
    <property type="entry name" value="BETA-XYLANASE"/>
    <property type="match status" value="1"/>
</dbReference>
<dbReference type="PROSITE" id="PS51760">
    <property type="entry name" value="GH10_2"/>
    <property type="match status" value="1"/>
</dbReference>
<keyword evidence="8 11" id="KW-0119">Carbohydrate metabolism</keyword>
<evidence type="ECO:0000256" key="4">
    <source>
        <dbReference type="ARBA" id="ARBA00022525"/>
    </source>
</evidence>
<evidence type="ECO:0000256" key="6">
    <source>
        <dbReference type="ARBA" id="ARBA00022729"/>
    </source>
</evidence>
<feature type="domain" description="Fibronectin type-III" evidence="12">
    <location>
        <begin position="769"/>
        <end position="854"/>
    </location>
</feature>
<evidence type="ECO:0000256" key="2">
    <source>
        <dbReference type="ARBA" id="ARBA00004613"/>
    </source>
</evidence>
<name>A0ABX1XII5_9BACL</name>
<gene>
    <name evidence="15" type="ORF">GC096_26965</name>
</gene>
<dbReference type="Gene3D" id="2.60.40.10">
    <property type="entry name" value="Immunoglobulins"/>
    <property type="match status" value="9"/>
</dbReference>
<organism evidence="15 16">
    <name type="scientific">Paenibacillus plantarum</name>
    <dbReference type="NCBI Taxonomy" id="2654975"/>
    <lineage>
        <taxon>Bacteria</taxon>
        <taxon>Bacillati</taxon>
        <taxon>Bacillota</taxon>
        <taxon>Bacilli</taxon>
        <taxon>Bacillales</taxon>
        <taxon>Paenibacillaceae</taxon>
        <taxon>Paenibacillus</taxon>
    </lineage>
</organism>
<feature type="domain" description="Fibronectin type-III" evidence="12">
    <location>
        <begin position="1345"/>
        <end position="1435"/>
    </location>
</feature>
<dbReference type="PROSITE" id="PS51272">
    <property type="entry name" value="SLH"/>
    <property type="match status" value="3"/>
</dbReference>
<dbReference type="SMART" id="SM00633">
    <property type="entry name" value="Glyco_10"/>
    <property type="match status" value="1"/>
</dbReference>
<dbReference type="Pfam" id="PF00331">
    <property type="entry name" value="Glyco_hydro_10"/>
    <property type="match status" value="1"/>
</dbReference>
<dbReference type="InterPro" id="IPR001000">
    <property type="entry name" value="GH10_dom"/>
</dbReference>
<dbReference type="Pfam" id="PF00395">
    <property type="entry name" value="SLH"/>
    <property type="match status" value="3"/>
</dbReference>
<comment type="similarity">
    <text evidence="3 11">Belongs to the glycosyl hydrolase 10 (cellulase F) family.</text>
</comment>
<dbReference type="CDD" id="cd00063">
    <property type="entry name" value="FN3"/>
    <property type="match status" value="8"/>
</dbReference>
<dbReference type="InterPro" id="IPR017853">
    <property type="entry name" value="GH"/>
</dbReference>
<dbReference type="InterPro" id="IPR013783">
    <property type="entry name" value="Ig-like_fold"/>
</dbReference>